<dbReference type="EMBL" id="FQWD01000001">
    <property type="protein sequence ID" value="SHF79372.1"/>
    <property type="molecule type" value="Genomic_DNA"/>
</dbReference>
<dbReference type="InterPro" id="IPR023296">
    <property type="entry name" value="Glyco_hydro_beta-prop_sf"/>
</dbReference>
<feature type="chain" id="PRO_5012025041" evidence="7">
    <location>
        <begin position="28"/>
        <end position="345"/>
    </location>
</feature>
<dbReference type="Proteomes" id="UP000184520">
    <property type="component" value="Unassembled WGS sequence"/>
</dbReference>
<reference evidence="9" key="1">
    <citation type="submission" date="2016-11" db="EMBL/GenBank/DDBJ databases">
        <authorList>
            <person name="Varghese N."/>
            <person name="Submissions S."/>
        </authorList>
    </citation>
    <scope>NUCLEOTIDE SEQUENCE [LARGE SCALE GENOMIC DNA]</scope>
    <source>
        <strain evidence="9">CGMCC 1.8995</strain>
    </source>
</reference>
<dbReference type="GO" id="GO:0004553">
    <property type="term" value="F:hydrolase activity, hydrolyzing O-glycosyl compounds"/>
    <property type="evidence" value="ECO:0007669"/>
    <property type="project" value="InterPro"/>
</dbReference>
<dbReference type="AlphaFoldDB" id="A0A1M5EJY9"/>
<evidence type="ECO:0000256" key="7">
    <source>
        <dbReference type="SAM" id="SignalP"/>
    </source>
</evidence>
<sequence>MISQTINKTLRVGVQLASLTLMGFSMALNATSLEPIDNPIVIQRADPWIVRHDDTGCYTFIGTSPKFDEIELREACRLNDLKIAEPKVIWKKNTKGPMSVNIWAPELHEVDGDWYIYFAAGDIDHPWSIRMYALKNTAENPMEGKWVEAGRIATPVDSFSLDATTFEHRGKRYLVWAQQDAERTYNSALWIAEMDSPTSIKFDTVTLLSEPKLDWEVLGYKVNEGAAVIVRHGRVLITYSASATDHRYAMGLLWADENADLLDPTSWHKRDKPIFTTNAAAGRFGPGHNGFVKAEDGVTDLMIYHSRDYETLRGTPLTDPNRHARARVIYWDAEGFPVLQPELTD</sequence>
<protein>
    <submittedName>
        <fullName evidence="8">Beta-xylosidase, GH43 family</fullName>
    </submittedName>
</protein>
<feature type="signal peptide" evidence="7">
    <location>
        <begin position="1"/>
        <end position="27"/>
    </location>
</feature>
<accession>A0A1M5EJY9</accession>
<gene>
    <name evidence="8" type="ORF">SAMN05216361_0421</name>
</gene>
<dbReference type="GO" id="GO:0005975">
    <property type="term" value="P:carbohydrate metabolic process"/>
    <property type="evidence" value="ECO:0007669"/>
    <property type="project" value="InterPro"/>
</dbReference>
<evidence type="ECO:0000313" key="8">
    <source>
        <dbReference type="EMBL" id="SHF79372.1"/>
    </source>
</evidence>
<dbReference type="PANTHER" id="PTHR43817">
    <property type="entry name" value="GLYCOSYL HYDROLASE"/>
    <property type="match status" value="1"/>
</dbReference>
<dbReference type="OrthoDB" id="177947at2"/>
<dbReference type="SUPFAM" id="SSF75005">
    <property type="entry name" value="Arabinanase/levansucrase/invertase"/>
    <property type="match status" value="1"/>
</dbReference>
<proteinExistence type="inferred from homology"/>
<evidence type="ECO:0000256" key="3">
    <source>
        <dbReference type="ARBA" id="ARBA00022801"/>
    </source>
</evidence>
<organism evidence="8 9">
    <name type="scientific">Marisediminitalea aggregata</name>
    <dbReference type="NCBI Taxonomy" id="634436"/>
    <lineage>
        <taxon>Bacteria</taxon>
        <taxon>Pseudomonadati</taxon>
        <taxon>Pseudomonadota</taxon>
        <taxon>Gammaproteobacteria</taxon>
        <taxon>Alteromonadales</taxon>
        <taxon>Alteromonadaceae</taxon>
        <taxon>Marisediminitalea</taxon>
    </lineage>
</organism>
<dbReference type="STRING" id="634436.SAMN05216361_0421"/>
<evidence type="ECO:0000256" key="1">
    <source>
        <dbReference type="ARBA" id="ARBA00009865"/>
    </source>
</evidence>
<evidence type="ECO:0000256" key="6">
    <source>
        <dbReference type="RuleBase" id="RU361187"/>
    </source>
</evidence>
<feature type="site" description="Important for catalytic activity, responsible for pKa modulation of the active site Glu and correct orientation of both the proton donor and substrate" evidence="5">
    <location>
        <position position="162"/>
    </location>
</feature>
<dbReference type="PIRSF" id="PIRSF025414">
    <property type="entry name" value="Alpha-L-arabinofuranosidase"/>
    <property type="match status" value="1"/>
</dbReference>
<evidence type="ECO:0000256" key="4">
    <source>
        <dbReference type="ARBA" id="ARBA00023295"/>
    </source>
</evidence>
<name>A0A1M5EJY9_9ALTE</name>
<dbReference type="InterPro" id="IPR016828">
    <property type="entry name" value="Alpha-L-arabinofuranosidase"/>
</dbReference>
<dbReference type="Gene3D" id="2.115.10.20">
    <property type="entry name" value="Glycosyl hydrolase domain, family 43"/>
    <property type="match status" value="1"/>
</dbReference>
<keyword evidence="3 6" id="KW-0378">Hydrolase</keyword>
<dbReference type="Pfam" id="PF04616">
    <property type="entry name" value="Glyco_hydro_43"/>
    <property type="match status" value="1"/>
</dbReference>
<evidence type="ECO:0000256" key="5">
    <source>
        <dbReference type="PIRSR" id="PIRSR606710-2"/>
    </source>
</evidence>
<keyword evidence="2 7" id="KW-0732">Signal</keyword>
<comment type="similarity">
    <text evidence="1 6">Belongs to the glycosyl hydrolase 43 family.</text>
</comment>
<evidence type="ECO:0000313" key="9">
    <source>
        <dbReference type="Proteomes" id="UP000184520"/>
    </source>
</evidence>
<dbReference type="InterPro" id="IPR006710">
    <property type="entry name" value="Glyco_hydro_43"/>
</dbReference>
<dbReference type="PANTHER" id="PTHR43817:SF1">
    <property type="entry name" value="HYDROLASE, FAMILY 43, PUTATIVE (AFU_ORTHOLOGUE AFUA_3G01660)-RELATED"/>
    <property type="match status" value="1"/>
</dbReference>
<evidence type="ECO:0000256" key="2">
    <source>
        <dbReference type="ARBA" id="ARBA00022729"/>
    </source>
</evidence>
<keyword evidence="9" id="KW-1185">Reference proteome</keyword>
<keyword evidence="4 6" id="KW-0326">Glycosidase</keyword>